<organism evidence="7 8">
    <name type="scientific">Candidatus Jidaibacter acanthamoebae</name>
    <dbReference type="NCBI Taxonomy" id="86105"/>
    <lineage>
        <taxon>Bacteria</taxon>
        <taxon>Pseudomonadati</taxon>
        <taxon>Pseudomonadota</taxon>
        <taxon>Alphaproteobacteria</taxon>
        <taxon>Rickettsiales</taxon>
        <taxon>Candidatus Midichloriaceae</taxon>
        <taxon>Candidatus Jidaibacter</taxon>
    </lineage>
</organism>
<dbReference type="Pfam" id="PF00348">
    <property type="entry name" value="polyprenyl_synt"/>
    <property type="match status" value="1"/>
</dbReference>
<dbReference type="InterPro" id="IPR008949">
    <property type="entry name" value="Isoprenoid_synthase_dom_sf"/>
</dbReference>
<sequence length="337" mass="37490">MMPSTKEINNNSNSSVIKLKHLVQADLEEVNQIILNYAKSEVTELIPTITNYITNSGGKRIRPILTLACAHMFDIKTSRHVLLATSVEFIHTATLLHDDVIDESSTRRGVATANQLWGNKASILVGDYLFSQAFRLMVETSSIQALRILSNASAIISEGEVWQLSNISNINITKEDYFKLIHSKTAQLFSAACEVGAVIADGKPEYAEALAQYGMNLGMAFQIVDDVLDYTTNDEQFGKKAGGDFREGKVTLPFIIALSNADERDKKFLETVITSENKDSMFLECVKILKAYDAFDKALNVARQFVEQGLEALEICPDSETKLLFKNLIIELLNRSH</sequence>
<keyword evidence="4" id="KW-0479">Metal-binding</keyword>
<dbReference type="CDD" id="cd00685">
    <property type="entry name" value="Trans_IPPS_HT"/>
    <property type="match status" value="1"/>
</dbReference>
<evidence type="ECO:0000256" key="6">
    <source>
        <dbReference type="RuleBase" id="RU004466"/>
    </source>
</evidence>
<dbReference type="GO" id="GO:0106350">
    <property type="term" value="F:all-trans-octaprenyl-diphosphate synthase activity"/>
    <property type="evidence" value="ECO:0007669"/>
    <property type="project" value="UniProtKB-EC"/>
</dbReference>
<evidence type="ECO:0000256" key="3">
    <source>
        <dbReference type="ARBA" id="ARBA00022679"/>
    </source>
</evidence>
<evidence type="ECO:0000256" key="2">
    <source>
        <dbReference type="ARBA" id="ARBA00006706"/>
    </source>
</evidence>
<dbReference type="EMBL" id="JSWE01000141">
    <property type="protein sequence ID" value="KIE04818.1"/>
    <property type="molecule type" value="Genomic_DNA"/>
</dbReference>
<dbReference type="SUPFAM" id="SSF48576">
    <property type="entry name" value="Terpenoid synthases"/>
    <property type="match status" value="1"/>
</dbReference>
<accession>A0A0C1QL15</accession>
<dbReference type="EC" id="2.5.1.90" evidence="7"/>
<evidence type="ECO:0000256" key="1">
    <source>
        <dbReference type="ARBA" id="ARBA00001946"/>
    </source>
</evidence>
<dbReference type="InterPro" id="IPR000092">
    <property type="entry name" value="Polyprenyl_synt"/>
</dbReference>
<dbReference type="Proteomes" id="UP000031258">
    <property type="component" value="Unassembled WGS sequence"/>
</dbReference>
<dbReference type="SFLD" id="SFLDS00005">
    <property type="entry name" value="Isoprenoid_Synthase_Type_I"/>
    <property type="match status" value="1"/>
</dbReference>
<dbReference type="Gene3D" id="1.10.600.10">
    <property type="entry name" value="Farnesyl Diphosphate Synthase"/>
    <property type="match status" value="1"/>
</dbReference>
<comment type="cofactor">
    <cofactor evidence="1">
        <name>Mg(2+)</name>
        <dbReference type="ChEBI" id="CHEBI:18420"/>
    </cofactor>
</comment>
<gene>
    <name evidence="7" type="primary">ispB_2</name>
    <name evidence="7" type="ORF">NF27_FP00090</name>
</gene>
<dbReference type="PATRIC" id="fig|86105.3.peg.1369"/>
<dbReference type="InterPro" id="IPR033749">
    <property type="entry name" value="Polyprenyl_synt_CS"/>
</dbReference>
<dbReference type="PANTHER" id="PTHR12001">
    <property type="entry name" value="GERANYLGERANYL PYROPHOSPHATE SYNTHASE"/>
    <property type="match status" value="1"/>
</dbReference>
<keyword evidence="5" id="KW-0460">Magnesium</keyword>
<proteinExistence type="inferred from homology"/>
<dbReference type="GO" id="GO:0008299">
    <property type="term" value="P:isoprenoid biosynthetic process"/>
    <property type="evidence" value="ECO:0007669"/>
    <property type="project" value="InterPro"/>
</dbReference>
<evidence type="ECO:0000313" key="8">
    <source>
        <dbReference type="Proteomes" id="UP000031258"/>
    </source>
</evidence>
<protein>
    <submittedName>
        <fullName evidence="7">Octaprenyl-diphosphate synthase</fullName>
        <ecNumber evidence="7">2.5.1.90</ecNumber>
    </submittedName>
</protein>
<reference evidence="7 8" key="1">
    <citation type="submission" date="2014-11" db="EMBL/GenBank/DDBJ databases">
        <title>A Rickettsiales Symbiont of Amoebae With Ancient Features.</title>
        <authorList>
            <person name="Schulz F."/>
            <person name="Martijn J."/>
            <person name="Wascher F."/>
            <person name="Kostanjsek R."/>
            <person name="Ettema T.J."/>
            <person name="Horn M."/>
        </authorList>
    </citation>
    <scope>NUCLEOTIDE SEQUENCE [LARGE SCALE GENOMIC DNA]</scope>
    <source>
        <strain evidence="7 8">UWC36</strain>
    </source>
</reference>
<dbReference type="PROSITE" id="PS00444">
    <property type="entry name" value="POLYPRENYL_SYNTHASE_2"/>
    <property type="match status" value="1"/>
</dbReference>
<dbReference type="PROSITE" id="PS00723">
    <property type="entry name" value="POLYPRENYL_SYNTHASE_1"/>
    <property type="match status" value="1"/>
</dbReference>
<comment type="similarity">
    <text evidence="2 6">Belongs to the FPP/GGPP synthase family.</text>
</comment>
<evidence type="ECO:0000256" key="4">
    <source>
        <dbReference type="ARBA" id="ARBA00022723"/>
    </source>
</evidence>
<dbReference type="STRING" id="86105.NF27_FP00090"/>
<evidence type="ECO:0000313" key="7">
    <source>
        <dbReference type="EMBL" id="KIE04818.1"/>
    </source>
</evidence>
<dbReference type="PANTHER" id="PTHR12001:SF69">
    <property type="entry name" value="ALL TRANS-POLYPRENYL-DIPHOSPHATE SYNTHASE PDSS1"/>
    <property type="match status" value="1"/>
</dbReference>
<dbReference type="GO" id="GO:0046872">
    <property type="term" value="F:metal ion binding"/>
    <property type="evidence" value="ECO:0007669"/>
    <property type="project" value="UniProtKB-KW"/>
</dbReference>
<keyword evidence="8" id="KW-1185">Reference proteome</keyword>
<evidence type="ECO:0000256" key="5">
    <source>
        <dbReference type="ARBA" id="ARBA00022842"/>
    </source>
</evidence>
<comment type="caution">
    <text evidence="7">The sequence shown here is derived from an EMBL/GenBank/DDBJ whole genome shotgun (WGS) entry which is preliminary data.</text>
</comment>
<name>A0A0C1QL15_9RICK</name>
<keyword evidence="3 6" id="KW-0808">Transferase</keyword>
<dbReference type="AlphaFoldDB" id="A0A0C1QL15"/>